<evidence type="ECO:0000256" key="7">
    <source>
        <dbReference type="ARBA" id="ARBA00023136"/>
    </source>
</evidence>
<dbReference type="GO" id="GO:0007155">
    <property type="term" value="P:cell adhesion"/>
    <property type="evidence" value="ECO:0007669"/>
    <property type="project" value="InterPro"/>
</dbReference>
<evidence type="ECO:0000259" key="14">
    <source>
        <dbReference type="Pfam" id="PF22003"/>
    </source>
</evidence>
<dbReference type="Gene3D" id="2.60.40.3310">
    <property type="match status" value="1"/>
</dbReference>
<evidence type="ECO:0000259" key="12">
    <source>
        <dbReference type="Pfam" id="PF13953"/>
    </source>
</evidence>
<dbReference type="InterPro" id="IPR036937">
    <property type="entry name" value="Adhesion_dom_fimbrial_sf"/>
</dbReference>
<feature type="domain" description="PapC N-terminal" evidence="13">
    <location>
        <begin position="33"/>
        <end position="176"/>
    </location>
</feature>
<dbReference type="Gene3D" id="2.60.40.3110">
    <property type="match status" value="1"/>
</dbReference>
<dbReference type="InterPro" id="IPR043142">
    <property type="entry name" value="PapC-like_C_sf"/>
</dbReference>
<dbReference type="STRING" id="1245745.A0A0A2W3M1"/>
<dbReference type="InterPro" id="IPR042186">
    <property type="entry name" value="FimD_plug_dom"/>
</dbReference>
<feature type="signal peptide" evidence="10">
    <location>
        <begin position="1"/>
        <end position="30"/>
    </location>
</feature>
<dbReference type="InterPro" id="IPR000259">
    <property type="entry name" value="Adhesion_dom_fimbrial"/>
</dbReference>
<dbReference type="SUPFAM" id="SSF49401">
    <property type="entry name" value="Bacterial adhesins"/>
    <property type="match status" value="2"/>
</dbReference>
<keyword evidence="7" id="KW-0472">Membrane</keyword>
<feature type="domain" description="MrkD-like receptor binding" evidence="14">
    <location>
        <begin position="823"/>
        <end position="949"/>
    </location>
</feature>
<keyword evidence="6 10" id="KW-0732">Signal</keyword>
<protein>
    <submittedName>
        <fullName evidence="15">Outer membrane usher protein fimD</fullName>
    </submittedName>
</protein>
<keyword evidence="8" id="KW-1015">Disulfide bond</keyword>
<evidence type="ECO:0000259" key="13">
    <source>
        <dbReference type="Pfam" id="PF13954"/>
    </source>
</evidence>
<proteinExistence type="predicted"/>
<evidence type="ECO:0000256" key="3">
    <source>
        <dbReference type="ARBA" id="ARBA00022452"/>
    </source>
</evidence>
<feature type="chain" id="PRO_5002007008" evidence="10">
    <location>
        <begin position="31"/>
        <end position="1417"/>
    </location>
</feature>
<comment type="subcellular location">
    <subcellularLocation>
        <location evidence="1">Cell outer membrane</location>
        <topology evidence="1">Multi-pass membrane protein</topology>
    </subcellularLocation>
</comment>
<dbReference type="FunFam" id="3.10.20.410:FF:000001">
    <property type="entry name" value="Fimbrial outer membrane usher protein"/>
    <property type="match status" value="1"/>
</dbReference>
<keyword evidence="3" id="KW-1134">Transmembrane beta strand</keyword>
<dbReference type="Proteomes" id="UP000030106">
    <property type="component" value="Unassembled WGS sequence"/>
</dbReference>
<evidence type="ECO:0000256" key="8">
    <source>
        <dbReference type="ARBA" id="ARBA00023157"/>
    </source>
</evidence>
<dbReference type="InterPro" id="IPR000015">
    <property type="entry name" value="Fimb_usher"/>
</dbReference>
<evidence type="ECO:0000256" key="5">
    <source>
        <dbReference type="ARBA" id="ARBA00022692"/>
    </source>
</evidence>
<dbReference type="InterPro" id="IPR037224">
    <property type="entry name" value="PapC_N_sf"/>
</dbReference>
<evidence type="ECO:0000256" key="6">
    <source>
        <dbReference type="ARBA" id="ARBA00022729"/>
    </source>
</evidence>
<dbReference type="InterPro" id="IPR025949">
    <property type="entry name" value="PapC-like_C"/>
</dbReference>
<feature type="domain" description="Fimbrial-type adhesion" evidence="11">
    <location>
        <begin position="971"/>
        <end position="1109"/>
    </location>
</feature>
<evidence type="ECO:0000256" key="10">
    <source>
        <dbReference type="SAM" id="SignalP"/>
    </source>
</evidence>
<dbReference type="InterPro" id="IPR054160">
    <property type="entry name" value="MrkD_recept-bd"/>
</dbReference>
<keyword evidence="9" id="KW-0998">Cell outer membrane</keyword>
<dbReference type="Pfam" id="PF13953">
    <property type="entry name" value="PapC_C"/>
    <property type="match status" value="1"/>
</dbReference>
<dbReference type="Pfam" id="PF13954">
    <property type="entry name" value="PapC_N"/>
    <property type="match status" value="1"/>
</dbReference>
<dbReference type="Pfam" id="PF00577">
    <property type="entry name" value="Usher"/>
    <property type="match status" value="1"/>
</dbReference>
<dbReference type="Gene3D" id="2.60.40.2070">
    <property type="match status" value="1"/>
</dbReference>
<dbReference type="InterPro" id="IPR008966">
    <property type="entry name" value="Adhesion_dom_sf"/>
</dbReference>
<feature type="domain" description="MrkD-like receptor binding" evidence="14">
    <location>
        <begin position="1118"/>
        <end position="1259"/>
    </location>
</feature>
<dbReference type="Gene3D" id="2.60.40.2610">
    <property type="entry name" value="Outer membrane usher protein FimD, plug domain"/>
    <property type="match status" value="1"/>
</dbReference>
<organism evidence="15 16">
    <name type="scientific">Beauveria bassiana D1-5</name>
    <dbReference type="NCBI Taxonomy" id="1245745"/>
    <lineage>
        <taxon>Eukaryota</taxon>
        <taxon>Fungi</taxon>
        <taxon>Dikarya</taxon>
        <taxon>Ascomycota</taxon>
        <taxon>Pezizomycotina</taxon>
        <taxon>Sordariomycetes</taxon>
        <taxon>Hypocreomycetidae</taxon>
        <taxon>Hypocreales</taxon>
        <taxon>Cordycipitaceae</taxon>
        <taxon>Beauveria</taxon>
    </lineage>
</organism>
<feature type="domain" description="PapC-like C-terminal" evidence="12">
    <location>
        <begin position="762"/>
        <end position="822"/>
    </location>
</feature>
<evidence type="ECO:0000256" key="9">
    <source>
        <dbReference type="ARBA" id="ARBA00023237"/>
    </source>
</evidence>
<keyword evidence="5" id="KW-0812">Transmembrane</keyword>
<dbReference type="SUPFAM" id="SSF141729">
    <property type="entry name" value="FimD N-terminal domain-like"/>
    <property type="match status" value="1"/>
</dbReference>
<name>A0A0A2W3M1_BEABA</name>
<dbReference type="PANTHER" id="PTHR30451">
    <property type="entry name" value="OUTER MEMBRANE USHER PROTEIN"/>
    <property type="match status" value="1"/>
</dbReference>
<keyword evidence="4" id="KW-1029">Fimbrium biogenesis</keyword>
<evidence type="ECO:0000313" key="16">
    <source>
        <dbReference type="Proteomes" id="UP000030106"/>
    </source>
</evidence>
<evidence type="ECO:0000256" key="2">
    <source>
        <dbReference type="ARBA" id="ARBA00022448"/>
    </source>
</evidence>
<sequence>MPFFACSGKTRPTCLATTIALLLASLSVEAKDYFNPALLQHTGEGGTAPDLSAFENGGQLPGSYPVDIYLNGEQVDSRAVTFFQTEDKGLQPCLTVAELAQYGVRVDLYPELQIPGENCASLAAIPEGSAEFVFSAQRLDLSIPQAAVSPRIRGYVPPSQWDEGINAALLNYSFNGMSDLEGQRGGAGSSQYLNLRPGVNLGPWRLRNYSTWSRSSGEGDKWSTVYSYAQRSIAPLKSQLTLGESLAPSDVFDSVPFRGAQLASDDEMLPESQRGYAPVVRGIARSNSAQVIVRQNGYVIYQTTVPAGPFEITDMFPTGGSGDLYVTVKEADGSEQSMVVPFASLPVLQREGRLRFSLTGGEYRAYDSRVEKTPFGQGTAIYGVGKGMTVYGGAQLAEHYRAFAAGVGQNLGTLGAISADLTQSWGQPKEQEASQGQSWRVRYSKSLAETGTHVAIAGYRYSTEGFTSLSDVLETYRDNAYALRNDRKRNRAELTLSQDLGGDRGYLSVGAISEDYWNGARKTSSWNVGYNNSWNGISYSLNYALNRNTSQAGAATEYGKTYERDQVVSLNISLPLGRWLSNSYASYGVSSSQSRGTVNTVGLNGTALEGKNLNWNVTQGYASRERENSGYTSLNYRGTYGEVNGGYSYASGQRNLNYGVQGAIVAHADGITAGQQPGETFGLVKVPGASGVAVNNQPGVKTDYRGYALVPNLMPYRHNDVTLSTESLKENVDLEQTSRTVVPTRGAVVRADYRAQVGLRVLMTLIRPNGKAVPFGATVANEADRSGGSGIVGDGGQVYLAGLQPKGTLLVQWGKGADRQCRRDTPVGTIVARTSDSALGGRNNFMQCNAGGFTTQWAVGPGFAPVIYGGQTLYQSGVPGLAIRIVTSGAGTTGGRYGTGPLPRQISNVACNTGTGWWRLCGGTWGNLVLHLIKIAPTTGSGPINSGLIAQALVVGDTNVIDYTIGNAMVQTVACSVTNSNISVTMGKAKNTDFGSPGSTSGDADFSIDLNCDASTNINLTLAPGSSGAADAAKGILNIDNAGAGQTASGVGVQVMYNNAPLALNSRIAVATTAADGTYAIPLKARYYQTQPAVTPGMANANATFTLTYHRFNAHDSVTLDLGHIVVQRDAPVGTVVAAIIDSQLATRNSFIACNSPSFVARWALGSGAFLPVNYGGQTLYQSGVPGLAFRVVTYGAGSTAGRYGTGPLPRQVANTACTWTNNSWRLCGGTWGNYRLQLVKIAPVTGSGPITMGSITQAQVVGDTNVMDYTIGSGSVQTVACSVLNSAITVRMGKAKNTDFTGPGSTSGDADFAIKLNCDADTKIRLTLAPGSGGALDSSRGILNLDAAQAGQTATGVGIQVLYNNAPLELGTMLSIATTNADGAYSLPLAARYYQTQANVTPGRADANATFTMTYQ</sequence>
<dbReference type="FunFam" id="2.60.40.3110:FF:000001">
    <property type="entry name" value="Putative fimbrial outer membrane usher"/>
    <property type="match status" value="1"/>
</dbReference>
<evidence type="ECO:0000256" key="1">
    <source>
        <dbReference type="ARBA" id="ARBA00004571"/>
    </source>
</evidence>
<dbReference type="PANTHER" id="PTHR30451:SF21">
    <property type="entry name" value="FIMBRIAL USHER DOMAIN-CONTAINING PROTEIN YDET-RELATED"/>
    <property type="match status" value="1"/>
</dbReference>
<dbReference type="Gene3D" id="3.10.20.410">
    <property type="match status" value="1"/>
</dbReference>
<dbReference type="FunFam" id="2.60.40.2610:FF:000001">
    <property type="entry name" value="Outer membrane fimbrial usher protein"/>
    <property type="match status" value="1"/>
</dbReference>
<dbReference type="EMBL" id="ANFO01000051">
    <property type="protein sequence ID" value="KGQ13227.1"/>
    <property type="molecule type" value="Genomic_DNA"/>
</dbReference>
<dbReference type="InterPro" id="IPR018030">
    <property type="entry name" value="Fimbrial_membr_usher_CS"/>
</dbReference>
<evidence type="ECO:0000313" key="15">
    <source>
        <dbReference type="EMBL" id="KGQ13227.1"/>
    </source>
</evidence>
<feature type="domain" description="Fimbrial-type adhesion" evidence="11">
    <location>
        <begin position="1275"/>
        <end position="1417"/>
    </location>
</feature>
<dbReference type="GO" id="GO:0016020">
    <property type="term" value="C:membrane"/>
    <property type="evidence" value="ECO:0007669"/>
    <property type="project" value="InterPro"/>
</dbReference>
<dbReference type="Gene3D" id="2.60.40.1090">
    <property type="entry name" value="Fimbrial-type adhesion domain"/>
    <property type="match status" value="2"/>
</dbReference>
<dbReference type="Pfam" id="PF00419">
    <property type="entry name" value="Fimbrial"/>
    <property type="match status" value="2"/>
</dbReference>
<evidence type="ECO:0000259" key="11">
    <source>
        <dbReference type="Pfam" id="PF00419"/>
    </source>
</evidence>
<dbReference type="Pfam" id="PF22003">
    <property type="entry name" value="MrkDrd"/>
    <property type="match status" value="2"/>
</dbReference>
<dbReference type="InterPro" id="IPR025885">
    <property type="entry name" value="PapC_N"/>
</dbReference>
<reference evidence="15 16" key="1">
    <citation type="submission" date="2012-10" db="EMBL/GenBank/DDBJ databases">
        <title>Genome sequencing and analysis of entomopathogenic fungi Beauveria bassiana D1-5.</title>
        <authorList>
            <person name="Li Q."/>
            <person name="Wang L."/>
            <person name="Zhang Z."/>
            <person name="Wang Q."/>
            <person name="Ren J."/>
            <person name="Wang M."/>
            <person name="Xu W."/>
            <person name="Wang J."/>
            <person name="Lu Y."/>
            <person name="Du Q."/>
            <person name="Sun Z."/>
        </authorList>
    </citation>
    <scope>NUCLEOTIDE SEQUENCE [LARGE SCALE GENOMIC DNA]</scope>
    <source>
        <strain evidence="15 16">D1-5</strain>
    </source>
</reference>
<comment type="caution">
    <text evidence="15">The sequence shown here is derived from an EMBL/GenBank/DDBJ whole genome shotgun (WGS) entry which is preliminary data.</text>
</comment>
<dbReference type="HOGENOM" id="CLU_253295_0_0_1"/>
<evidence type="ECO:0000256" key="4">
    <source>
        <dbReference type="ARBA" id="ARBA00022558"/>
    </source>
</evidence>
<dbReference type="PROSITE" id="PS01151">
    <property type="entry name" value="FIMBRIAL_USHER"/>
    <property type="match status" value="1"/>
</dbReference>
<accession>A0A0A2W3M1</accession>
<dbReference type="GO" id="GO:0015473">
    <property type="term" value="F:fimbrial usher porin activity"/>
    <property type="evidence" value="ECO:0007669"/>
    <property type="project" value="InterPro"/>
</dbReference>
<gene>
    <name evidence="15" type="ORF">BBAD15_g1046</name>
</gene>
<keyword evidence="2" id="KW-0813">Transport</keyword>